<dbReference type="Pfam" id="PF00011">
    <property type="entry name" value="HSP20"/>
    <property type="match status" value="1"/>
</dbReference>
<dbReference type="Gene3D" id="2.60.40.790">
    <property type="match status" value="1"/>
</dbReference>
<dbReference type="InterPro" id="IPR008978">
    <property type="entry name" value="HSP20-like_chaperone"/>
</dbReference>
<keyword evidence="5" id="KW-1185">Reference proteome</keyword>
<evidence type="ECO:0000256" key="1">
    <source>
        <dbReference type="PROSITE-ProRule" id="PRU00285"/>
    </source>
</evidence>
<dbReference type="CDD" id="cd06464">
    <property type="entry name" value="ACD_sHsps-like"/>
    <property type="match status" value="1"/>
</dbReference>
<feature type="domain" description="SHSP" evidence="3">
    <location>
        <begin position="51"/>
        <end position="161"/>
    </location>
</feature>
<protein>
    <submittedName>
        <fullName evidence="4">Molecular chaperone Hsp20</fullName>
    </submittedName>
</protein>
<gene>
    <name evidence="4" type="ORF">GCM10011391_04400</name>
</gene>
<comment type="similarity">
    <text evidence="1 2">Belongs to the small heat shock protein (HSP20) family.</text>
</comment>
<reference evidence="4" key="2">
    <citation type="submission" date="2020-09" db="EMBL/GenBank/DDBJ databases">
        <authorList>
            <person name="Sun Q."/>
            <person name="Zhou Y."/>
        </authorList>
    </citation>
    <scope>NUCLEOTIDE SEQUENCE</scope>
    <source>
        <strain evidence="4">CGMCC 1.15371</strain>
    </source>
</reference>
<comment type="caution">
    <text evidence="4">The sequence shown here is derived from an EMBL/GenBank/DDBJ whole genome shotgun (WGS) entry which is preliminary data.</text>
</comment>
<dbReference type="SUPFAM" id="SSF49764">
    <property type="entry name" value="HSP20-like chaperones"/>
    <property type="match status" value="1"/>
</dbReference>
<organism evidence="4 5">
    <name type="scientific">Pullulanibacillus camelliae</name>
    <dbReference type="NCBI Taxonomy" id="1707096"/>
    <lineage>
        <taxon>Bacteria</taxon>
        <taxon>Bacillati</taxon>
        <taxon>Bacillota</taxon>
        <taxon>Bacilli</taxon>
        <taxon>Bacillales</taxon>
        <taxon>Sporolactobacillaceae</taxon>
        <taxon>Pullulanibacillus</taxon>
    </lineage>
</organism>
<dbReference type="RefSeq" id="WP_188688384.1">
    <property type="nucleotide sequence ID" value="NZ_BMIR01000001.1"/>
</dbReference>
<dbReference type="EMBL" id="BMIR01000001">
    <property type="protein sequence ID" value="GGE28989.1"/>
    <property type="molecule type" value="Genomic_DNA"/>
</dbReference>
<accession>A0A8J2YFG7</accession>
<name>A0A8J2YFG7_9BACL</name>
<evidence type="ECO:0000313" key="5">
    <source>
        <dbReference type="Proteomes" id="UP000628775"/>
    </source>
</evidence>
<dbReference type="InterPro" id="IPR031107">
    <property type="entry name" value="Small_HSP"/>
</dbReference>
<dbReference type="AlphaFoldDB" id="A0A8J2YFG7"/>
<evidence type="ECO:0000259" key="3">
    <source>
        <dbReference type="PROSITE" id="PS01031"/>
    </source>
</evidence>
<dbReference type="PANTHER" id="PTHR11527">
    <property type="entry name" value="HEAT-SHOCK PROTEIN 20 FAMILY MEMBER"/>
    <property type="match status" value="1"/>
</dbReference>
<evidence type="ECO:0000256" key="2">
    <source>
        <dbReference type="RuleBase" id="RU003616"/>
    </source>
</evidence>
<dbReference type="InterPro" id="IPR002068">
    <property type="entry name" value="A-crystallin/Hsp20_dom"/>
</dbReference>
<sequence>MADHSSKGNSSDNGELRRVYKSPMQQMNDFFASDPLGGLLGSIDSFFQRHAMEQFGGFPVDVYETSTDWVVKADLPGVKKENIHIDTLGDRLRIAVINQEDSEINNANNYYRRERHMARMEREIPLPYQIHRQRTKARFLNGILEVRGPKYPKTRNTLDIE</sequence>
<proteinExistence type="inferred from homology"/>
<evidence type="ECO:0000313" key="4">
    <source>
        <dbReference type="EMBL" id="GGE28989.1"/>
    </source>
</evidence>
<dbReference type="Proteomes" id="UP000628775">
    <property type="component" value="Unassembled WGS sequence"/>
</dbReference>
<reference evidence="4" key="1">
    <citation type="journal article" date="2014" name="Int. J. Syst. Evol. Microbiol.">
        <title>Complete genome sequence of Corynebacterium casei LMG S-19264T (=DSM 44701T), isolated from a smear-ripened cheese.</title>
        <authorList>
            <consortium name="US DOE Joint Genome Institute (JGI-PGF)"/>
            <person name="Walter F."/>
            <person name="Albersmeier A."/>
            <person name="Kalinowski J."/>
            <person name="Ruckert C."/>
        </authorList>
    </citation>
    <scope>NUCLEOTIDE SEQUENCE</scope>
    <source>
        <strain evidence="4">CGMCC 1.15371</strain>
    </source>
</reference>
<dbReference type="PROSITE" id="PS01031">
    <property type="entry name" value="SHSP"/>
    <property type="match status" value="1"/>
</dbReference>